<sequence length="63" mass="7750">MRNIFPHKNLLMKRGLLETYLKITDQVQKLWRDDFFSYYTFALKQKYTKVQDWNHPLKIDLAS</sequence>
<evidence type="ECO:0000313" key="2">
    <source>
        <dbReference type="Proteomes" id="UP000256257"/>
    </source>
</evidence>
<keyword evidence="2" id="KW-1185">Reference proteome</keyword>
<comment type="caution">
    <text evidence="1">The sequence shown here is derived from an EMBL/GenBank/DDBJ whole genome shotgun (WGS) entry which is preliminary data.</text>
</comment>
<protein>
    <submittedName>
        <fullName evidence="1">Uncharacterized protein</fullName>
    </submittedName>
</protein>
<dbReference type="AlphaFoldDB" id="A0A3D9B2S3"/>
<dbReference type="Proteomes" id="UP000256257">
    <property type="component" value="Unassembled WGS sequence"/>
</dbReference>
<gene>
    <name evidence="1" type="ORF">DRF67_08540</name>
</gene>
<reference evidence="1 2" key="1">
    <citation type="submission" date="2018-06" db="EMBL/GenBank/DDBJ databases">
        <title>Novel Chryseobacterium species.</title>
        <authorList>
            <person name="Newman J."/>
            <person name="Hugo C."/>
            <person name="Oosthuizen L."/>
            <person name="Charimba G."/>
        </authorList>
    </citation>
    <scope>NUCLEOTIDE SEQUENCE [LARGE SCALE GENOMIC DNA]</scope>
    <source>
        <strain evidence="1 2">7_F195</strain>
    </source>
</reference>
<proteinExistence type="predicted"/>
<name>A0A3D9B2S3_9FLAO</name>
<organism evidence="1 2">
    <name type="scientific">Chryseobacterium pennipullorum</name>
    <dbReference type="NCBI Taxonomy" id="2258963"/>
    <lineage>
        <taxon>Bacteria</taxon>
        <taxon>Pseudomonadati</taxon>
        <taxon>Bacteroidota</taxon>
        <taxon>Flavobacteriia</taxon>
        <taxon>Flavobacteriales</taxon>
        <taxon>Weeksellaceae</taxon>
        <taxon>Chryseobacterium group</taxon>
        <taxon>Chryseobacterium</taxon>
    </lineage>
</organism>
<accession>A0A3D9B2S3</accession>
<evidence type="ECO:0000313" key="1">
    <source>
        <dbReference type="EMBL" id="REC47934.1"/>
    </source>
</evidence>
<dbReference type="EMBL" id="QNVV01000006">
    <property type="protein sequence ID" value="REC47934.1"/>
    <property type="molecule type" value="Genomic_DNA"/>
</dbReference>